<dbReference type="Gene3D" id="1.10.287.470">
    <property type="entry name" value="Helix hairpin bin"/>
    <property type="match status" value="1"/>
</dbReference>
<keyword evidence="2" id="KW-0175">Coiled coil</keyword>
<dbReference type="Proteomes" id="UP000537141">
    <property type="component" value="Unassembled WGS sequence"/>
</dbReference>
<reference evidence="4 5" key="1">
    <citation type="submission" date="2020-08" db="EMBL/GenBank/DDBJ databases">
        <title>Genomic Encyclopedia of Type Strains, Phase IV (KMG-IV): sequencing the most valuable type-strain genomes for metagenomic binning, comparative biology and taxonomic classification.</title>
        <authorList>
            <person name="Goeker M."/>
        </authorList>
    </citation>
    <scope>NUCLEOTIDE SEQUENCE [LARGE SCALE GENOMIC DNA]</scope>
    <source>
        <strain evidence="4 5">DSM 26287</strain>
    </source>
</reference>
<dbReference type="AlphaFoldDB" id="A0A7X0TSQ5"/>
<dbReference type="Gene3D" id="2.40.50.100">
    <property type="match status" value="1"/>
</dbReference>
<evidence type="ECO:0000313" key="4">
    <source>
        <dbReference type="EMBL" id="MBB6542387.1"/>
    </source>
</evidence>
<dbReference type="InterPro" id="IPR050739">
    <property type="entry name" value="MFP"/>
</dbReference>
<evidence type="ECO:0000259" key="3">
    <source>
        <dbReference type="Pfam" id="PF25917"/>
    </source>
</evidence>
<dbReference type="RefSeq" id="WP_221435135.1">
    <property type="nucleotide sequence ID" value="NZ_AP027362.1"/>
</dbReference>
<evidence type="ECO:0000256" key="1">
    <source>
        <dbReference type="ARBA" id="ARBA00009477"/>
    </source>
</evidence>
<dbReference type="Pfam" id="PF25917">
    <property type="entry name" value="BSH_RND"/>
    <property type="match status" value="1"/>
</dbReference>
<evidence type="ECO:0000313" key="5">
    <source>
        <dbReference type="Proteomes" id="UP000537141"/>
    </source>
</evidence>
<organism evidence="4 5">
    <name type="scientific">Thalassotalea piscium</name>
    <dbReference type="NCBI Taxonomy" id="1230533"/>
    <lineage>
        <taxon>Bacteria</taxon>
        <taxon>Pseudomonadati</taxon>
        <taxon>Pseudomonadota</taxon>
        <taxon>Gammaproteobacteria</taxon>
        <taxon>Alteromonadales</taxon>
        <taxon>Colwelliaceae</taxon>
        <taxon>Thalassotalea</taxon>
    </lineage>
</organism>
<sequence length="318" mass="34290">MSAHVVELSPRVSGQVIKVHIVDDAVVEKDTALFSIDAYPYELALKQAEANLAIALQNINASSASIVAAQSAVTQARVFRDNARAELQRIERLESRGLVSQVQADNARLSIADAEARLNTVKANLQSAQASLGPIGKDNPAIAAASAGLAKAQYDLASTTVRAPHKGVITNVRLSQGQFIGAGSPAVTFIDATAAWITLDLRENQLRYVNKDDPVDVLFDALPGKIFKAKVASIAWGISAGRSTQNGLVVNQPESKWFEPARRIPVKVELIDGVENWPKTVKVGGKAHAIVHAKGTNNFFSWSAKLLQKMRSWTSYLY</sequence>
<name>A0A7X0TSQ5_9GAMM</name>
<protein>
    <submittedName>
        <fullName evidence="4">Multidrug resistance efflux pump</fullName>
    </submittedName>
</protein>
<dbReference type="EMBL" id="JACHHU010000004">
    <property type="protein sequence ID" value="MBB6542387.1"/>
    <property type="molecule type" value="Genomic_DNA"/>
</dbReference>
<dbReference type="SUPFAM" id="SSF111369">
    <property type="entry name" value="HlyD-like secretion proteins"/>
    <property type="match status" value="3"/>
</dbReference>
<evidence type="ECO:0000256" key="2">
    <source>
        <dbReference type="SAM" id="Coils"/>
    </source>
</evidence>
<feature type="coiled-coil region" evidence="2">
    <location>
        <begin position="76"/>
        <end position="131"/>
    </location>
</feature>
<comment type="similarity">
    <text evidence="1">Belongs to the membrane fusion protein (MFP) (TC 8.A.1) family.</text>
</comment>
<accession>A0A7X0TSQ5</accession>
<gene>
    <name evidence="4" type="ORF">HNQ55_000874</name>
</gene>
<dbReference type="Gene3D" id="2.40.30.170">
    <property type="match status" value="1"/>
</dbReference>
<comment type="caution">
    <text evidence="4">The sequence shown here is derived from an EMBL/GenBank/DDBJ whole genome shotgun (WGS) entry which is preliminary data.</text>
</comment>
<feature type="domain" description="Multidrug resistance protein MdtA-like barrel-sandwich hybrid" evidence="3">
    <location>
        <begin position="5"/>
        <end position="187"/>
    </location>
</feature>
<keyword evidence="5" id="KW-1185">Reference proteome</keyword>
<proteinExistence type="inferred from homology"/>
<dbReference type="PANTHER" id="PTHR30386">
    <property type="entry name" value="MEMBRANE FUSION SUBUNIT OF EMRAB-TOLC MULTIDRUG EFFLUX PUMP"/>
    <property type="match status" value="1"/>
</dbReference>
<dbReference type="InterPro" id="IPR058625">
    <property type="entry name" value="MdtA-like_BSH"/>
</dbReference>